<name>A0A1I7YEV6_9BILA</name>
<dbReference type="Proteomes" id="UP000095287">
    <property type="component" value="Unplaced"/>
</dbReference>
<evidence type="ECO:0000313" key="3">
    <source>
        <dbReference type="WBParaSite" id="L893_g15422.t1"/>
    </source>
</evidence>
<feature type="region of interest" description="Disordered" evidence="1">
    <location>
        <begin position="49"/>
        <end position="79"/>
    </location>
</feature>
<reference evidence="3" key="1">
    <citation type="submission" date="2016-11" db="UniProtKB">
        <authorList>
            <consortium name="WormBaseParasite"/>
        </authorList>
    </citation>
    <scope>IDENTIFICATION</scope>
</reference>
<feature type="compositionally biased region" description="Polar residues" evidence="1">
    <location>
        <begin position="61"/>
        <end position="71"/>
    </location>
</feature>
<evidence type="ECO:0000256" key="1">
    <source>
        <dbReference type="SAM" id="MobiDB-lite"/>
    </source>
</evidence>
<protein>
    <submittedName>
        <fullName evidence="3">Uncharacterized protein</fullName>
    </submittedName>
</protein>
<organism evidence="2 3">
    <name type="scientific">Steinernema glaseri</name>
    <dbReference type="NCBI Taxonomy" id="37863"/>
    <lineage>
        <taxon>Eukaryota</taxon>
        <taxon>Metazoa</taxon>
        <taxon>Ecdysozoa</taxon>
        <taxon>Nematoda</taxon>
        <taxon>Chromadorea</taxon>
        <taxon>Rhabditida</taxon>
        <taxon>Tylenchina</taxon>
        <taxon>Panagrolaimomorpha</taxon>
        <taxon>Strongyloidoidea</taxon>
        <taxon>Steinernematidae</taxon>
        <taxon>Steinernema</taxon>
    </lineage>
</organism>
<accession>A0A1I7YEV6</accession>
<dbReference type="AlphaFoldDB" id="A0A1I7YEV6"/>
<evidence type="ECO:0000313" key="2">
    <source>
        <dbReference type="Proteomes" id="UP000095287"/>
    </source>
</evidence>
<sequence length="79" mass="8617">MDAPSMGTSYPNRTEMRSPQSSTWMAAPPTASYATRYPTWFLGAVFAPTSSSSSPRRTYRAWTNSSSTTSVLGRPKACD</sequence>
<feature type="region of interest" description="Disordered" evidence="1">
    <location>
        <begin position="1"/>
        <end position="25"/>
    </location>
</feature>
<feature type="compositionally biased region" description="Polar residues" evidence="1">
    <location>
        <begin position="1"/>
        <end position="24"/>
    </location>
</feature>
<proteinExistence type="predicted"/>
<keyword evidence="2" id="KW-1185">Reference proteome</keyword>
<dbReference type="WBParaSite" id="L893_g15422.t1">
    <property type="protein sequence ID" value="L893_g15422.t1"/>
    <property type="gene ID" value="L893_g15422"/>
</dbReference>